<dbReference type="AlphaFoldDB" id="A0ABD2N3E1"/>
<comment type="caution">
    <text evidence="2">The sequence shown here is derived from an EMBL/GenBank/DDBJ whole genome shotgun (WGS) entry which is preliminary data.</text>
</comment>
<sequence>MEIRKPIPSHITISNKQYWITHLGQTRTCVRCGETNHEIKNCNKSLNIRLRRPNFATITEGTGIQGIRKPTNLPIGEIQNEQENHFQVLRSNTNKREQSDEKKLNEKQPTDAAMEQMNQEPKEISENKDDELQIDDPEFHRKKFQNMGRRIGGNRERPHLLSHVNV</sequence>
<feature type="compositionally biased region" description="Basic and acidic residues" evidence="1">
    <location>
        <begin position="120"/>
        <end position="131"/>
    </location>
</feature>
<feature type="region of interest" description="Disordered" evidence="1">
    <location>
        <begin position="91"/>
        <end position="166"/>
    </location>
</feature>
<evidence type="ECO:0008006" key="4">
    <source>
        <dbReference type="Google" id="ProtNLM"/>
    </source>
</evidence>
<proteinExistence type="predicted"/>
<protein>
    <recommendedName>
        <fullName evidence="4">CCHC-type domain-containing protein</fullName>
    </recommendedName>
</protein>
<dbReference type="EMBL" id="JABFTP020000062">
    <property type="protein sequence ID" value="KAL3273223.1"/>
    <property type="molecule type" value="Genomic_DNA"/>
</dbReference>
<keyword evidence="3" id="KW-1185">Reference proteome</keyword>
<gene>
    <name evidence="2" type="ORF">HHI36_014677</name>
</gene>
<feature type="compositionally biased region" description="Basic and acidic residues" evidence="1">
    <location>
        <begin position="94"/>
        <end position="109"/>
    </location>
</feature>
<name>A0ABD2N3E1_9CUCU</name>
<evidence type="ECO:0000313" key="2">
    <source>
        <dbReference type="EMBL" id="KAL3273223.1"/>
    </source>
</evidence>
<reference evidence="2 3" key="1">
    <citation type="journal article" date="2021" name="BMC Biol.">
        <title>Horizontally acquired antibacterial genes associated with adaptive radiation of ladybird beetles.</title>
        <authorList>
            <person name="Li H.S."/>
            <person name="Tang X.F."/>
            <person name="Huang Y.H."/>
            <person name="Xu Z.Y."/>
            <person name="Chen M.L."/>
            <person name="Du X.Y."/>
            <person name="Qiu B.Y."/>
            <person name="Chen P.T."/>
            <person name="Zhang W."/>
            <person name="Slipinski A."/>
            <person name="Escalona H.E."/>
            <person name="Waterhouse R.M."/>
            <person name="Zwick A."/>
            <person name="Pang H."/>
        </authorList>
    </citation>
    <scope>NUCLEOTIDE SEQUENCE [LARGE SCALE GENOMIC DNA]</scope>
    <source>
        <strain evidence="2">SYSU2018</strain>
    </source>
</reference>
<accession>A0ABD2N3E1</accession>
<dbReference type="Proteomes" id="UP001516400">
    <property type="component" value="Unassembled WGS sequence"/>
</dbReference>
<evidence type="ECO:0000256" key="1">
    <source>
        <dbReference type="SAM" id="MobiDB-lite"/>
    </source>
</evidence>
<organism evidence="2 3">
    <name type="scientific">Cryptolaemus montrouzieri</name>
    <dbReference type="NCBI Taxonomy" id="559131"/>
    <lineage>
        <taxon>Eukaryota</taxon>
        <taxon>Metazoa</taxon>
        <taxon>Ecdysozoa</taxon>
        <taxon>Arthropoda</taxon>
        <taxon>Hexapoda</taxon>
        <taxon>Insecta</taxon>
        <taxon>Pterygota</taxon>
        <taxon>Neoptera</taxon>
        <taxon>Endopterygota</taxon>
        <taxon>Coleoptera</taxon>
        <taxon>Polyphaga</taxon>
        <taxon>Cucujiformia</taxon>
        <taxon>Coccinelloidea</taxon>
        <taxon>Coccinellidae</taxon>
        <taxon>Scymninae</taxon>
        <taxon>Scymnini</taxon>
        <taxon>Cryptolaemus</taxon>
    </lineage>
</organism>
<evidence type="ECO:0000313" key="3">
    <source>
        <dbReference type="Proteomes" id="UP001516400"/>
    </source>
</evidence>